<reference evidence="2" key="2">
    <citation type="journal article" date="2023" name="IMA Fungus">
        <title>Comparative genomic study of the Penicillium genus elucidates a diverse pangenome and 15 lateral gene transfer events.</title>
        <authorList>
            <person name="Petersen C."/>
            <person name="Sorensen T."/>
            <person name="Nielsen M.R."/>
            <person name="Sondergaard T.E."/>
            <person name="Sorensen J.L."/>
            <person name="Fitzpatrick D.A."/>
            <person name="Frisvad J.C."/>
            <person name="Nielsen K.L."/>
        </authorList>
    </citation>
    <scope>NUCLEOTIDE SEQUENCE</scope>
    <source>
        <strain evidence="2">IBT 34128</strain>
    </source>
</reference>
<evidence type="ECO:0000313" key="2">
    <source>
        <dbReference type="EMBL" id="KAJ5091924.1"/>
    </source>
</evidence>
<dbReference type="GeneID" id="81396490"/>
<dbReference type="AlphaFoldDB" id="A0A9W9F1L5"/>
<dbReference type="Proteomes" id="UP001141434">
    <property type="component" value="Unassembled WGS sequence"/>
</dbReference>
<gene>
    <name evidence="2" type="ORF">NUU61_006794</name>
</gene>
<proteinExistence type="predicted"/>
<evidence type="ECO:0000256" key="1">
    <source>
        <dbReference type="SAM" id="MobiDB-lite"/>
    </source>
</evidence>
<reference evidence="2" key="1">
    <citation type="submission" date="2022-11" db="EMBL/GenBank/DDBJ databases">
        <authorList>
            <person name="Petersen C."/>
        </authorList>
    </citation>
    <scope>NUCLEOTIDE SEQUENCE</scope>
    <source>
        <strain evidence="2">IBT 34128</strain>
    </source>
</reference>
<sequence length="171" mass="19028">MPGDNHNASSETEDVPRRGRAACAECKARKKRCVHRFDDSDTSAPVPVPVSPSNRTRMRTRTRTPTTRKRQRRGRAAKKAGPVLKRAKRGHPAKAAIRAGPRTVPERSRDPIEAASAMSVHAVFSHELEERLEEFEAKILASQEAFRATMIAGTAVQHAVDKWVETWKTGQ</sequence>
<dbReference type="EMBL" id="JAPMSZ010000009">
    <property type="protein sequence ID" value="KAJ5091924.1"/>
    <property type="molecule type" value="Genomic_DNA"/>
</dbReference>
<feature type="region of interest" description="Disordered" evidence="1">
    <location>
        <begin position="1"/>
        <end position="21"/>
    </location>
</feature>
<accession>A0A9W9F1L5</accession>
<dbReference type="RefSeq" id="XP_056510121.1">
    <property type="nucleotide sequence ID" value="XM_056657321.1"/>
</dbReference>
<feature type="region of interest" description="Disordered" evidence="1">
    <location>
        <begin position="38"/>
        <end position="107"/>
    </location>
</feature>
<feature type="compositionally biased region" description="Polar residues" evidence="1">
    <location>
        <begin position="1"/>
        <end position="10"/>
    </location>
</feature>
<feature type="compositionally biased region" description="Basic residues" evidence="1">
    <location>
        <begin position="56"/>
        <end position="78"/>
    </location>
</feature>
<organism evidence="2 3">
    <name type="scientific">Penicillium alfredii</name>
    <dbReference type="NCBI Taxonomy" id="1506179"/>
    <lineage>
        <taxon>Eukaryota</taxon>
        <taxon>Fungi</taxon>
        <taxon>Dikarya</taxon>
        <taxon>Ascomycota</taxon>
        <taxon>Pezizomycotina</taxon>
        <taxon>Eurotiomycetes</taxon>
        <taxon>Eurotiomycetidae</taxon>
        <taxon>Eurotiales</taxon>
        <taxon>Aspergillaceae</taxon>
        <taxon>Penicillium</taxon>
    </lineage>
</organism>
<dbReference type="OrthoDB" id="4368676at2759"/>
<name>A0A9W9F1L5_9EURO</name>
<protein>
    <submittedName>
        <fullName evidence="2">Uncharacterized protein</fullName>
    </submittedName>
</protein>
<evidence type="ECO:0000313" key="3">
    <source>
        <dbReference type="Proteomes" id="UP001141434"/>
    </source>
</evidence>
<keyword evidence="3" id="KW-1185">Reference proteome</keyword>
<comment type="caution">
    <text evidence="2">The sequence shown here is derived from an EMBL/GenBank/DDBJ whole genome shotgun (WGS) entry which is preliminary data.</text>
</comment>